<proteinExistence type="predicted"/>
<dbReference type="InterPro" id="IPR036312">
    <property type="entry name" value="Bifun_inhib/LTP/seed_sf"/>
</dbReference>
<accession>A0AAP0MQ33</accession>
<dbReference type="InterPro" id="IPR016140">
    <property type="entry name" value="Bifunc_inhib/LTP/seed_store"/>
</dbReference>
<evidence type="ECO:0000313" key="3">
    <source>
        <dbReference type="EMBL" id="KAK9221160.1"/>
    </source>
</evidence>
<dbReference type="PANTHER" id="PTHR33286">
    <property type="entry name" value="BIFUNCTIONAL INHIBITOR/LIPID-TRANSFER PROTEIN/SEED STORAGE 2S ALBUMIN SUPERFAMILY PROTEIN"/>
    <property type="match status" value="1"/>
</dbReference>
<comment type="caution">
    <text evidence="3">The sequence shown here is derived from an EMBL/GenBank/DDBJ whole genome shotgun (WGS) entry which is preliminary data.</text>
</comment>
<dbReference type="PANTHER" id="PTHR33286:SF1">
    <property type="entry name" value="OS01G0800600 PROTEIN"/>
    <property type="match status" value="1"/>
</dbReference>
<evidence type="ECO:0000313" key="4">
    <source>
        <dbReference type="Proteomes" id="UP001428341"/>
    </source>
</evidence>
<dbReference type="Pfam" id="PF14368">
    <property type="entry name" value="LTP_2"/>
    <property type="match status" value="1"/>
</dbReference>
<evidence type="ECO:0000259" key="2">
    <source>
        <dbReference type="Pfam" id="PF14368"/>
    </source>
</evidence>
<feature type="chain" id="PRO_5042828420" description="Bifunctional inhibitor/plant lipid transfer protein/seed storage helical domain-containing protein" evidence="1">
    <location>
        <begin position="22"/>
        <end position="114"/>
    </location>
</feature>
<dbReference type="Gene3D" id="1.10.110.10">
    <property type="entry name" value="Plant lipid-transfer and hydrophobic proteins"/>
    <property type="match status" value="1"/>
</dbReference>
<keyword evidence="1" id="KW-0732">Signal</keyword>
<dbReference type="SUPFAM" id="SSF47699">
    <property type="entry name" value="Bifunctional inhibitor/lipid-transfer protein/seed storage 2S albumin"/>
    <property type="match status" value="1"/>
</dbReference>
<name>A0AAP0MQ33_9ROSI</name>
<keyword evidence="4" id="KW-1185">Reference proteome</keyword>
<gene>
    <name evidence="3" type="ORF">WN944_009585</name>
</gene>
<organism evidence="3 4">
    <name type="scientific">Citrus x changshan-huyou</name>
    <dbReference type="NCBI Taxonomy" id="2935761"/>
    <lineage>
        <taxon>Eukaryota</taxon>
        <taxon>Viridiplantae</taxon>
        <taxon>Streptophyta</taxon>
        <taxon>Embryophyta</taxon>
        <taxon>Tracheophyta</taxon>
        <taxon>Spermatophyta</taxon>
        <taxon>Magnoliopsida</taxon>
        <taxon>eudicotyledons</taxon>
        <taxon>Gunneridae</taxon>
        <taxon>Pentapetalae</taxon>
        <taxon>rosids</taxon>
        <taxon>malvids</taxon>
        <taxon>Sapindales</taxon>
        <taxon>Rutaceae</taxon>
        <taxon>Aurantioideae</taxon>
        <taxon>Citrus</taxon>
    </lineage>
</organism>
<protein>
    <recommendedName>
        <fullName evidence="2">Bifunctional inhibitor/plant lipid transfer protein/seed storage helical domain-containing protein</fullName>
    </recommendedName>
</protein>
<dbReference type="Proteomes" id="UP001428341">
    <property type="component" value="Unassembled WGS sequence"/>
</dbReference>
<sequence>MSGRICIVPFAILLIVVGLFASENQVLAQICGINNPSALQAQCLRFVKKSGPMQKPTRGCCKEVKGVDVRCVCNRLSDNNIAQMVLSRISLQKTVSVARSCGKKLPSGKKCGSK</sequence>
<feature type="signal peptide" evidence="1">
    <location>
        <begin position="1"/>
        <end position="21"/>
    </location>
</feature>
<dbReference type="AlphaFoldDB" id="A0AAP0MQ33"/>
<reference evidence="3 4" key="1">
    <citation type="submission" date="2024-05" db="EMBL/GenBank/DDBJ databases">
        <title>Haplotype-resolved chromosome-level genome assembly of Huyou (Citrus changshanensis).</title>
        <authorList>
            <person name="Miao C."/>
            <person name="Chen W."/>
            <person name="Wu Y."/>
            <person name="Wang L."/>
            <person name="Zhao S."/>
            <person name="Grierson D."/>
            <person name="Xu C."/>
            <person name="Chen K."/>
        </authorList>
    </citation>
    <scope>NUCLEOTIDE SEQUENCE [LARGE SCALE GENOMIC DNA]</scope>
    <source>
        <strain evidence="3">01-14</strain>
        <tissue evidence="3">Leaf</tissue>
    </source>
</reference>
<evidence type="ECO:0000256" key="1">
    <source>
        <dbReference type="SAM" id="SignalP"/>
    </source>
</evidence>
<dbReference type="EMBL" id="JBCGBO010000002">
    <property type="protein sequence ID" value="KAK9221160.1"/>
    <property type="molecule type" value="Genomic_DNA"/>
</dbReference>
<feature type="domain" description="Bifunctional inhibitor/plant lipid transfer protein/seed storage helical" evidence="2">
    <location>
        <begin position="13"/>
        <end position="111"/>
    </location>
</feature>